<evidence type="ECO:0000256" key="8">
    <source>
        <dbReference type="ARBA" id="ARBA00037260"/>
    </source>
</evidence>
<evidence type="ECO:0000256" key="2">
    <source>
        <dbReference type="ARBA" id="ARBA00023015"/>
    </source>
</evidence>
<evidence type="ECO:0000259" key="13">
    <source>
        <dbReference type="PROSITE" id="PS50071"/>
    </source>
</evidence>
<feature type="compositionally biased region" description="Low complexity" evidence="12">
    <location>
        <begin position="171"/>
        <end position="190"/>
    </location>
</feature>
<evidence type="ECO:0000256" key="1">
    <source>
        <dbReference type="ARBA" id="ARBA00004123"/>
    </source>
</evidence>
<feature type="domain" description="Homeobox" evidence="13">
    <location>
        <begin position="61"/>
        <end position="122"/>
    </location>
</feature>
<dbReference type="PANTHER" id="PTHR24326">
    <property type="entry name" value="HOMEOBOX-LEUCINE ZIPPER PROTEIN"/>
    <property type="match status" value="1"/>
</dbReference>
<accession>A0A0D9W7Q1</accession>
<comment type="function">
    <text evidence="11">Transcription factor.</text>
</comment>
<dbReference type="InterPro" id="IPR009057">
    <property type="entry name" value="Homeodomain-like_sf"/>
</dbReference>
<dbReference type="Gene3D" id="1.10.10.60">
    <property type="entry name" value="Homeodomain-like"/>
    <property type="match status" value="1"/>
</dbReference>
<evidence type="ECO:0000256" key="7">
    <source>
        <dbReference type="ARBA" id="ARBA00025748"/>
    </source>
</evidence>
<reference evidence="14 15" key="1">
    <citation type="submission" date="2012-08" db="EMBL/GenBank/DDBJ databases">
        <title>Oryza genome evolution.</title>
        <authorList>
            <person name="Wing R.A."/>
        </authorList>
    </citation>
    <scope>NUCLEOTIDE SEQUENCE</scope>
</reference>
<keyword evidence="6 9" id="KW-0539">Nucleus</keyword>
<evidence type="ECO:0000256" key="5">
    <source>
        <dbReference type="ARBA" id="ARBA00023163"/>
    </source>
</evidence>
<dbReference type="AlphaFoldDB" id="A0A0D9W7Q1"/>
<protein>
    <recommendedName>
        <fullName evidence="11">Homeobox-leucine zipper protein</fullName>
    </recommendedName>
    <alternativeName>
        <fullName evidence="11">HD-ZIP protein</fullName>
    </alternativeName>
    <alternativeName>
        <fullName evidence="11">Homeodomain transcription factor</fullName>
    </alternativeName>
</protein>
<reference evidence="14" key="3">
    <citation type="submission" date="2015-04" db="UniProtKB">
        <authorList>
            <consortium name="EnsemblPlants"/>
        </authorList>
    </citation>
    <scope>IDENTIFICATION</scope>
</reference>
<dbReference type="InterPro" id="IPR001356">
    <property type="entry name" value="HD"/>
</dbReference>
<dbReference type="EnsemblPlants" id="LPERR04G16440.1">
    <property type="protein sequence ID" value="LPERR04G16440.1"/>
    <property type="gene ID" value="LPERR04G16440"/>
</dbReference>
<keyword evidence="15" id="KW-1185">Reference proteome</keyword>
<organism evidence="14 15">
    <name type="scientific">Leersia perrieri</name>
    <dbReference type="NCBI Taxonomy" id="77586"/>
    <lineage>
        <taxon>Eukaryota</taxon>
        <taxon>Viridiplantae</taxon>
        <taxon>Streptophyta</taxon>
        <taxon>Embryophyta</taxon>
        <taxon>Tracheophyta</taxon>
        <taxon>Spermatophyta</taxon>
        <taxon>Magnoliopsida</taxon>
        <taxon>Liliopsida</taxon>
        <taxon>Poales</taxon>
        <taxon>Poaceae</taxon>
        <taxon>BOP clade</taxon>
        <taxon>Oryzoideae</taxon>
        <taxon>Oryzeae</taxon>
        <taxon>Oryzinae</taxon>
        <taxon>Leersia</taxon>
    </lineage>
</organism>
<dbReference type="Pfam" id="PF02183">
    <property type="entry name" value="HALZ"/>
    <property type="match status" value="1"/>
</dbReference>
<dbReference type="GO" id="GO:0045893">
    <property type="term" value="P:positive regulation of DNA-templated transcription"/>
    <property type="evidence" value="ECO:0007669"/>
    <property type="project" value="TreeGrafter"/>
</dbReference>
<keyword evidence="4 9" id="KW-0371">Homeobox</keyword>
<dbReference type="FunFam" id="1.10.10.60:FF:000274">
    <property type="entry name" value="Homeobox-leucine zipper protein HOX24"/>
    <property type="match status" value="1"/>
</dbReference>
<dbReference type="GO" id="GO:0043565">
    <property type="term" value="F:sequence-specific DNA binding"/>
    <property type="evidence" value="ECO:0007669"/>
    <property type="project" value="InterPro"/>
</dbReference>
<comment type="subcellular location">
    <subcellularLocation>
        <location evidence="1 9 10">Nucleus</location>
    </subcellularLocation>
</comment>
<comment type="similarity">
    <text evidence="7 11">Belongs to the HD-ZIP homeobox family. Class I subfamily.</text>
</comment>
<dbReference type="Pfam" id="PF00046">
    <property type="entry name" value="Homeodomain"/>
    <property type="match status" value="1"/>
</dbReference>
<evidence type="ECO:0000256" key="6">
    <source>
        <dbReference type="ARBA" id="ARBA00023242"/>
    </source>
</evidence>
<keyword evidence="5 11" id="KW-0804">Transcription</keyword>
<dbReference type="PROSITE" id="PS50071">
    <property type="entry name" value="HOMEOBOX_2"/>
    <property type="match status" value="1"/>
</dbReference>
<feature type="DNA-binding region" description="Homeobox" evidence="9">
    <location>
        <begin position="63"/>
        <end position="123"/>
    </location>
</feature>
<dbReference type="Proteomes" id="UP000032180">
    <property type="component" value="Chromosome 4"/>
</dbReference>
<evidence type="ECO:0000256" key="11">
    <source>
        <dbReference type="RuleBase" id="RU369038"/>
    </source>
</evidence>
<proteinExistence type="inferred from homology"/>
<dbReference type="InterPro" id="IPR003106">
    <property type="entry name" value="Leu_zip_homeo"/>
</dbReference>
<dbReference type="PANTHER" id="PTHR24326:SF234">
    <property type="entry name" value="HOMEOBOX-LEUCINE ZIPPER PROTEIN HOX22"/>
    <property type="match status" value="1"/>
</dbReference>
<name>A0A0D9W7Q1_9ORYZ</name>
<dbReference type="Gramene" id="LPERR04G16440.1">
    <property type="protein sequence ID" value="LPERR04G16440.1"/>
    <property type="gene ID" value="LPERR04G16440"/>
</dbReference>
<evidence type="ECO:0000256" key="3">
    <source>
        <dbReference type="ARBA" id="ARBA00023125"/>
    </source>
</evidence>
<dbReference type="InterPro" id="IPR017970">
    <property type="entry name" value="Homeobox_CS"/>
</dbReference>
<dbReference type="SMART" id="SM00389">
    <property type="entry name" value="HOX"/>
    <property type="match status" value="1"/>
</dbReference>
<dbReference type="CDD" id="cd00086">
    <property type="entry name" value="homeodomain"/>
    <property type="match status" value="1"/>
</dbReference>
<dbReference type="InterPro" id="IPR045224">
    <property type="entry name" value="HDZip_class_I_plant"/>
</dbReference>
<dbReference type="PRINTS" id="PR00031">
    <property type="entry name" value="HTHREPRESSR"/>
</dbReference>
<evidence type="ECO:0000256" key="9">
    <source>
        <dbReference type="PROSITE-ProRule" id="PRU00108"/>
    </source>
</evidence>
<dbReference type="PROSITE" id="PS00027">
    <property type="entry name" value="HOMEOBOX_1"/>
    <property type="match status" value="1"/>
</dbReference>
<keyword evidence="3 9" id="KW-0238">DNA-binding</keyword>
<dbReference type="GO" id="GO:0000981">
    <property type="term" value="F:DNA-binding transcription factor activity, RNA polymerase II-specific"/>
    <property type="evidence" value="ECO:0007669"/>
    <property type="project" value="UniProtKB-UniRule"/>
</dbReference>
<dbReference type="eggNOG" id="KOG0483">
    <property type="taxonomic scope" value="Eukaryota"/>
</dbReference>
<dbReference type="SUPFAM" id="SSF46689">
    <property type="entry name" value="Homeodomain-like"/>
    <property type="match status" value="1"/>
</dbReference>
<evidence type="ECO:0000313" key="15">
    <source>
        <dbReference type="Proteomes" id="UP000032180"/>
    </source>
</evidence>
<feature type="compositionally biased region" description="Basic and acidic residues" evidence="12">
    <location>
        <begin position="161"/>
        <end position="170"/>
    </location>
</feature>
<evidence type="ECO:0000256" key="10">
    <source>
        <dbReference type="RuleBase" id="RU000682"/>
    </source>
</evidence>
<evidence type="ECO:0000256" key="4">
    <source>
        <dbReference type="ARBA" id="ARBA00023155"/>
    </source>
</evidence>
<evidence type="ECO:0000256" key="12">
    <source>
        <dbReference type="SAM" id="MobiDB-lite"/>
    </source>
</evidence>
<reference evidence="15" key="2">
    <citation type="submission" date="2013-12" db="EMBL/GenBank/DDBJ databases">
        <authorList>
            <person name="Yu Y."/>
            <person name="Lee S."/>
            <person name="de Baynast K."/>
            <person name="Wissotski M."/>
            <person name="Liu L."/>
            <person name="Talag J."/>
            <person name="Goicoechea J."/>
            <person name="Angelova A."/>
            <person name="Jetty R."/>
            <person name="Kudrna D."/>
            <person name="Golser W."/>
            <person name="Rivera L."/>
            <person name="Zhang J."/>
            <person name="Wing R."/>
        </authorList>
    </citation>
    <scope>NUCLEOTIDE SEQUENCE</scope>
</reference>
<feature type="region of interest" description="Disordered" evidence="12">
    <location>
        <begin position="161"/>
        <end position="200"/>
    </location>
</feature>
<dbReference type="Gene3D" id="1.20.5.4090">
    <property type="match status" value="1"/>
</dbReference>
<dbReference type="InterPro" id="IPR000047">
    <property type="entry name" value="HTH_motif"/>
</dbReference>
<dbReference type="HOGENOM" id="CLU_071718_0_0_1"/>
<dbReference type="GO" id="GO:0005634">
    <property type="term" value="C:nucleus"/>
    <property type="evidence" value="ECO:0007669"/>
    <property type="project" value="UniProtKB-SubCell"/>
</dbReference>
<evidence type="ECO:0000313" key="14">
    <source>
        <dbReference type="EnsemblPlants" id="LPERR04G16440.1"/>
    </source>
</evidence>
<sequence>MVDRAASTSWNQSIAMDRGDHLQLLMPPPAPVVHHQQLCMPMMTADEQSYMMGVGGVAPAARGGERKRRFTEEQIRSLESMFHAHHAKLEPREKAELARELGLQPRQVAIWFQNKRARWRSKQLEHDYASLRSKYDALHSRVESLKQEKLSLTSQLHELRERLREREERSSVGNGAATTAASSSSCNGSGSEEEVDDDDKRNVAAGCLDLEPPESCVLGGATCATPDVSVESDQCDDQLDYDEGLIPESFCATPELWEPWPLIEWNAVA</sequence>
<comment type="function">
    <text evidence="8">Probable transcription factor.</text>
</comment>
<keyword evidence="2 11" id="KW-0805">Transcription regulation</keyword>